<keyword evidence="1 5" id="KW-0963">Cytoplasm</keyword>
<keyword evidence="12" id="KW-1185">Reference proteome</keyword>
<evidence type="ECO:0000313" key="11">
    <source>
        <dbReference type="EMBL" id="GAA2526482.1"/>
    </source>
</evidence>
<dbReference type="PANTHER" id="PTHR42872:SF6">
    <property type="entry name" value="PROTEIN-GLUTAMATE METHYLESTERASE_PROTEIN-GLUTAMINE GLUTAMINASE"/>
    <property type="match status" value="1"/>
</dbReference>
<dbReference type="PROSITE" id="PS50110">
    <property type="entry name" value="RESPONSE_REGULATORY"/>
    <property type="match status" value="1"/>
</dbReference>
<dbReference type="InterPro" id="IPR001789">
    <property type="entry name" value="Sig_transdc_resp-reg_receiver"/>
</dbReference>
<comment type="catalytic activity">
    <reaction evidence="4 5">
        <text>[protein]-L-glutamate 5-O-methyl ester + H2O = L-glutamyl-[protein] + methanol + H(+)</text>
        <dbReference type="Rhea" id="RHEA:23236"/>
        <dbReference type="Rhea" id="RHEA-COMP:10208"/>
        <dbReference type="Rhea" id="RHEA-COMP:10311"/>
        <dbReference type="ChEBI" id="CHEBI:15377"/>
        <dbReference type="ChEBI" id="CHEBI:15378"/>
        <dbReference type="ChEBI" id="CHEBI:17790"/>
        <dbReference type="ChEBI" id="CHEBI:29973"/>
        <dbReference type="ChEBI" id="CHEBI:82795"/>
        <dbReference type="EC" id="3.1.1.61"/>
    </reaction>
</comment>
<evidence type="ECO:0000256" key="3">
    <source>
        <dbReference type="ARBA" id="ARBA00022801"/>
    </source>
</evidence>
<name>A0ABN3NLQ3_9ACTN</name>
<keyword evidence="3 5" id="KW-0378">Hydrolase</keyword>
<keyword evidence="5 7" id="KW-0597">Phosphoprotein</keyword>
<sequence length="360" mass="38026">MNTATVRVLIVEDSLTVRRRLHEALSADAAITVVGEAADGIEAVELCRRLRPDVVTMDVVLPGISGLAATERIMSETPTPILVVSAGERSEVFTTYDALAAGAMEVMDKPHGDASDQGWGERLCAAVRLLARVPVVTRRRRSPDRTPQQSPLTSPPARRRSIDVVAVGASTGGPGAVAELLRALPAGFGPPILLVQHIANDQFVVAFSDWLAGRGSRPVSYAQGGEAVSRLAGQVVMAPPDRHLVVRGGLLRLTAEPPRHYCRPSVDVLFESVTADYGDRAAGCLLTGMGRDGAGGLLALRRAGAPTFAQSEETCVVYGMPRAAVELDAAEHRLSPAGISERLAALTGAEATGKPWRRES</sequence>
<dbReference type="InterPro" id="IPR011006">
    <property type="entry name" value="CheY-like_superfamily"/>
</dbReference>
<evidence type="ECO:0000256" key="6">
    <source>
        <dbReference type="PROSITE-ProRule" id="PRU00050"/>
    </source>
</evidence>
<dbReference type="PIRSF" id="PIRSF000876">
    <property type="entry name" value="RR_chemtxs_CheB"/>
    <property type="match status" value="1"/>
</dbReference>
<accession>A0ABN3NLQ3</accession>
<comment type="catalytic activity">
    <reaction evidence="5">
        <text>L-glutaminyl-[protein] + H2O = L-glutamyl-[protein] + NH4(+)</text>
        <dbReference type="Rhea" id="RHEA:16441"/>
        <dbReference type="Rhea" id="RHEA-COMP:10207"/>
        <dbReference type="Rhea" id="RHEA-COMP:10208"/>
        <dbReference type="ChEBI" id="CHEBI:15377"/>
        <dbReference type="ChEBI" id="CHEBI:28938"/>
        <dbReference type="ChEBI" id="CHEBI:29973"/>
        <dbReference type="ChEBI" id="CHEBI:30011"/>
        <dbReference type="EC" id="3.5.1.44"/>
    </reaction>
</comment>
<proteinExistence type="inferred from homology"/>
<feature type="active site" evidence="5 6">
    <location>
        <position position="170"/>
    </location>
</feature>
<comment type="similarity">
    <text evidence="5">Belongs to the CheB family.</text>
</comment>
<dbReference type="EMBL" id="BAAARY010000012">
    <property type="protein sequence ID" value="GAA2526482.1"/>
    <property type="molecule type" value="Genomic_DNA"/>
</dbReference>
<dbReference type="InterPro" id="IPR008248">
    <property type="entry name" value="CheB-like"/>
</dbReference>
<protein>
    <recommendedName>
        <fullName evidence="5">Protein-glutamate methylesterase/protein-glutamine glutaminase</fullName>
        <ecNumber evidence="5">3.1.1.61</ecNumber>
        <ecNumber evidence="5">3.5.1.44</ecNumber>
    </recommendedName>
</protein>
<feature type="region of interest" description="Disordered" evidence="8">
    <location>
        <begin position="138"/>
        <end position="161"/>
    </location>
</feature>
<evidence type="ECO:0000313" key="12">
    <source>
        <dbReference type="Proteomes" id="UP001499978"/>
    </source>
</evidence>
<reference evidence="11 12" key="1">
    <citation type="journal article" date="2019" name="Int. J. Syst. Evol. Microbiol.">
        <title>The Global Catalogue of Microorganisms (GCM) 10K type strain sequencing project: providing services to taxonomists for standard genome sequencing and annotation.</title>
        <authorList>
            <consortium name="The Broad Institute Genomics Platform"/>
            <consortium name="The Broad Institute Genome Sequencing Center for Infectious Disease"/>
            <person name="Wu L."/>
            <person name="Ma J."/>
        </authorList>
    </citation>
    <scope>NUCLEOTIDE SEQUENCE [LARGE SCALE GENOMIC DNA]</scope>
    <source>
        <strain evidence="11 12">JCM 3367</strain>
    </source>
</reference>
<dbReference type="Pfam" id="PF01339">
    <property type="entry name" value="CheB_methylest"/>
    <property type="match status" value="1"/>
</dbReference>
<comment type="domain">
    <text evidence="5">Contains a C-terminal catalytic domain, and an N-terminal region which modulates catalytic activity.</text>
</comment>
<dbReference type="Gene3D" id="3.40.50.2300">
    <property type="match status" value="1"/>
</dbReference>
<comment type="PTM">
    <text evidence="5">Phosphorylated by CheA. Phosphorylation of the N-terminal regulatory domain activates the methylesterase activity.</text>
</comment>
<evidence type="ECO:0000256" key="5">
    <source>
        <dbReference type="HAMAP-Rule" id="MF_00099"/>
    </source>
</evidence>
<evidence type="ECO:0000256" key="4">
    <source>
        <dbReference type="ARBA" id="ARBA00048267"/>
    </source>
</evidence>
<evidence type="ECO:0000256" key="7">
    <source>
        <dbReference type="PROSITE-ProRule" id="PRU00169"/>
    </source>
</evidence>
<keyword evidence="2 5" id="KW-0145">Chemotaxis</keyword>
<dbReference type="SMART" id="SM00448">
    <property type="entry name" value="REC"/>
    <property type="match status" value="1"/>
</dbReference>
<dbReference type="EC" id="3.1.1.61" evidence="5"/>
<feature type="active site" evidence="5 6">
    <location>
        <position position="292"/>
    </location>
</feature>
<dbReference type="Pfam" id="PF00072">
    <property type="entry name" value="Response_reg"/>
    <property type="match status" value="1"/>
</dbReference>
<evidence type="ECO:0000256" key="1">
    <source>
        <dbReference type="ARBA" id="ARBA00022490"/>
    </source>
</evidence>
<evidence type="ECO:0000259" key="9">
    <source>
        <dbReference type="PROSITE" id="PS50110"/>
    </source>
</evidence>
<evidence type="ECO:0000259" key="10">
    <source>
        <dbReference type="PROSITE" id="PS50122"/>
    </source>
</evidence>
<dbReference type="SUPFAM" id="SSF52738">
    <property type="entry name" value="Methylesterase CheB, C-terminal domain"/>
    <property type="match status" value="1"/>
</dbReference>
<organism evidence="11 12">
    <name type="scientific">Pilimelia columellifera subsp. columellifera</name>
    <dbReference type="NCBI Taxonomy" id="706583"/>
    <lineage>
        <taxon>Bacteria</taxon>
        <taxon>Bacillati</taxon>
        <taxon>Actinomycetota</taxon>
        <taxon>Actinomycetes</taxon>
        <taxon>Micromonosporales</taxon>
        <taxon>Micromonosporaceae</taxon>
        <taxon>Pilimelia</taxon>
    </lineage>
</organism>
<comment type="subcellular location">
    <subcellularLocation>
        <location evidence="5">Cytoplasm</location>
    </subcellularLocation>
</comment>
<dbReference type="SUPFAM" id="SSF52172">
    <property type="entry name" value="CheY-like"/>
    <property type="match status" value="1"/>
</dbReference>
<dbReference type="Proteomes" id="UP001499978">
    <property type="component" value="Unassembled WGS sequence"/>
</dbReference>
<evidence type="ECO:0000256" key="2">
    <source>
        <dbReference type="ARBA" id="ARBA00022500"/>
    </source>
</evidence>
<dbReference type="PROSITE" id="PS50122">
    <property type="entry name" value="CHEB"/>
    <property type="match status" value="1"/>
</dbReference>
<dbReference type="RefSeq" id="WP_344172829.1">
    <property type="nucleotide sequence ID" value="NZ_BAAARY010000012.1"/>
</dbReference>
<dbReference type="PANTHER" id="PTHR42872">
    <property type="entry name" value="PROTEIN-GLUTAMATE METHYLESTERASE/PROTEIN-GLUTAMINE GLUTAMINASE"/>
    <property type="match status" value="1"/>
</dbReference>
<dbReference type="Gene3D" id="3.40.50.180">
    <property type="entry name" value="Methylesterase CheB, C-terminal domain"/>
    <property type="match status" value="1"/>
</dbReference>
<dbReference type="InterPro" id="IPR000673">
    <property type="entry name" value="Sig_transdc_resp-reg_Me-estase"/>
</dbReference>
<feature type="modified residue" description="4-aspartylphosphate" evidence="5 7">
    <location>
        <position position="58"/>
    </location>
</feature>
<dbReference type="InterPro" id="IPR035909">
    <property type="entry name" value="CheB_C"/>
</dbReference>
<feature type="active site" evidence="5 6">
    <location>
        <position position="197"/>
    </location>
</feature>
<comment type="function">
    <text evidence="5">Involved in chemotaxis. Part of a chemotaxis signal transduction system that modulates chemotaxis in response to various stimuli. Catalyzes the demethylation of specific methylglutamate residues introduced into the chemoreceptors (methyl-accepting chemotaxis proteins or MCP) by CheR. Also mediates the irreversible deamidation of specific glutamine residues to glutamic acid.</text>
</comment>
<dbReference type="NCBIfam" id="NF001965">
    <property type="entry name" value="PRK00742.1"/>
    <property type="match status" value="1"/>
</dbReference>
<feature type="domain" description="Response regulatory" evidence="9">
    <location>
        <begin position="7"/>
        <end position="124"/>
    </location>
</feature>
<dbReference type="CDD" id="cd17541">
    <property type="entry name" value="REC_CheB-like"/>
    <property type="match status" value="1"/>
</dbReference>
<evidence type="ECO:0000256" key="8">
    <source>
        <dbReference type="SAM" id="MobiDB-lite"/>
    </source>
</evidence>
<dbReference type="EC" id="3.5.1.44" evidence="5"/>
<dbReference type="CDD" id="cd16432">
    <property type="entry name" value="CheB_Rec"/>
    <property type="match status" value="1"/>
</dbReference>
<feature type="domain" description="CheB-type methylesterase" evidence="10">
    <location>
        <begin position="151"/>
        <end position="350"/>
    </location>
</feature>
<comment type="caution">
    <text evidence="11">The sequence shown here is derived from an EMBL/GenBank/DDBJ whole genome shotgun (WGS) entry which is preliminary data.</text>
</comment>
<dbReference type="HAMAP" id="MF_00099">
    <property type="entry name" value="CheB_chemtxs"/>
    <property type="match status" value="1"/>
</dbReference>
<gene>
    <name evidence="5" type="primary">cheB</name>
    <name evidence="11" type="ORF">GCM10010201_26530</name>
</gene>